<dbReference type="EMBL" id="BAAAQM010000010">
    <property type="protein sequence ID" value="GAA1965230.1"/>
    <property type="molecule type" value="Genomic_DNA"/>
</dbReference>
<proteinExistence type="predicted"/>
<evidence type="ECO:0000313" key="2">
    <source>
        <dbReference type="EMBL" id="GAA1965230.1"/>
    </source>
</evidence>
<evidence type="ECO:0000313" key="3">
    <source>
        <dbReference type="Proteomes" id="UP001499854"/>
    </source>
</evidence>
<dbReference type="PROSITE" id="PS51725">
    <property type="entry name" value="ABM"/>
    <property type="match status" value="1"/>
</dbReference>
<dbReference type="PANTHER" id="PTHR33336">
    <property type="entry name" value="QUINOL MONOOXYGENASE YGIN-RELATED"/>
    <property type="match status" value="1"/>
</dbReference>
<keyword evidence="3" id="KW-1185">Reference proteome</keyword>
<comment type="caution">
    <text evidence="2">The sequence shown here is derived from an EMBL/GenBank/DDBJ whole genome shotgun (WGS) entry which is preliminary data.</text>
</comment>
<dbReference type="InterPro" id="IPR007138">
    <property type="entry name" value="ABM_dom"/>
</dbReference>
<dbReference type="Proteomes" id="UP001499854">
    <property type="component" value="Unassembled WGS sequence"/>
</dbReference>
<dbReference type="SUPFAM" id="SSF54909">
    <property type="entry name" value="Dimeric alpha+beta barrel"/>
    <property type="match status" value="1"/>
</dbReference>
<dbReference type="Pfam" id="PF03992">
    <property type="entry name" value="ABM"/>
    <property type="match status" value="1"/>
</dbReference>
<gene>
    <name evidence="2" type="ORF">GCM10009838_23430</name>
</gene>
<keyword evidence="2" id="KW-0503">Monooxygenase</keyword>
<dbReference type="Gene3D" id="3.30.70.100">
    <property type="match status" value="1"/>
</dbReference>
<keyword evidence="2" id="KW-0560">Oxidoreductase</keyword>
<evidence type="ECO:0000259" key="1">
    <source>
        <dbReference type="PROSITE" id="PS51725"/>
    </source>
</evidence>
<dbReference type="GO" id="GO:0004497">
    <property type="term" value="F:monooxygenase activity"/>
    <property type="evidence" value="ECO:0007669"/>
    <property type="project" value="UniProtKB-KW"/>
</dbReference>
<protein>
    <submittedName>
        <fullName evidence="2">Quinol monooxygenase</fullName>
    </submittedName>
</protein>
<dbReference type="RefSeq" id="WP_344656986.1">
    <property type="nucleotide sequence ID" value="NZ_BAAAQM010000010.1"/>
</dbReference>
<feature type="domain" description="ABM" evidence="1">
    <location>
        <begin position="2"/>
        <end position="94"/>
    </location>
</feature>
<dbReference type="InterPro" id="IPR011008">
    <property type="entry name" value="Dimeric_a/b-barrel"/>
</dbReference>
<dbReference type="InterPro" id="IPR050744">
    <property type="entry name" value="AI-2_Isomerase_LsrG"/>
</dbReference>
<name>A0ABP5CK85_9ACTN</name>
<dbReference type="PANTHER" id="PTHR33336:SF1">
    <property type="entry name" value="(4S)-4-HYDROXY-5-PHOSPHONOOXYPENTANE-2,3-DIONE ISOMERASE"/>
    <property type="match status" value="1"/>
</dbReference>
<accession>A0ABP5CK85</accession>
<reference evidence="3" key="1">
    <citation type="journal article" date="2019" name="Int. J. Syst. Evol. Microbiol.">
        <title>The Global Catalogue of Microorganisms (GCM) 10K type strain sequencing project: providing services to taxonomists for standard genome sequencing and annotation.</title>
        <authorList>
            <consortium name="The Broad Institute Genomics Platform"/>
            <consortium name="The Broad Institute Genome Sequencing Center for Infectious Disease"/>
            <person name="Wu L."/>
            <person name="Ma J."/>
        </authorList>
    </citation>
    <scope>NUCLEOTIDE SEQUENCE [LARGE SCALE GENOMIC DNA]</scope>
    <source>
        <strain evidence="3">JCM 16013</strain>
    </source>
</reference>
<sequence length="103" mass="11635">MYHIAVSFDVPAEHHEAFIAAALEDGRNSAADEPGTRRFELIRDEEDPDRFYLNEAYDDPEAFQAHVDGKHFARFFEIISPFAVGPTWLIKGTTIEDPLAARA</sequence>
<organism evidence="2 3">
    <name type="scientific">Catenulispora subtropica</name>
    <dbReference type="NCBI Taxonomy" id="450798"/>
    <lineage>
        <taxon>Bacteria</taxon>
        <taxon>Bacillati</taxon>
        <taxon>Actinomycetota</taxon>
        <taxon>Actinomycetes</taxon>
        <taxon>Catenulisporales</taxon>
        <taxon>Catenulisporaceae</taxon>
        <taxon>Catenulispora</taxon>
    </lineage>
</organism>